<dbReference type="GO" id="GO:0005085">
    <property type="term" value="F:guanyl-nucleotide exchange factor activity"/>
    <property type="evidence" value="ECO:0007669"/>
    <property type="project" value="TreeGrafter"/>
</dbReference>
<dbReference type="InterPro" id="IPR009091">
    <property type="entry name" value="RCC1/BLIP-II"/>
</dbReference>
<dbReference type="AlphaFoldDB" id="A0A1H7ARZ8"/>
<evidence type="ECO:0000313" key="2">
    <source>
        <dbReference type="EMBL" id="SEJ64862.1"/>
    </source>
</evidence>
<dbReference type="PANTHER" id="PTHR45982:SF1">
    <property type="entry name" value="REGULATOR OF CHROMOSOME CONDENSATION"/>
    <property type="match status" value="1"/>
</dbReference>
<organism evidence="2 3">
    <name type="scientific">Deinococcus reticulitermitis</name>
    <dbReference type="NCBI Taxonomy" id="856736"/>
    <lineage>
        <taxon>Bacteria</taxon>
        <taxon>Thermotogati</taxon>
        <taxon>Deinococcota</taxon>
        <taxon>Deinococci</taxon>
        <taxon>Deinococcales</taxon>
        <taxon>Deinococcaceae</taxon>
        <taxon>Deinococcus</taxon>
    </lineage>
</organism>
<dbReference type="NCBIfam" id="NF038114">
    <property type="entry name" value="rightmost"/>
    <property type="match status" value="1"/>
</dbReference>
<feature type="chain" id="PRO_5011439808" evidence="1">
    <location>
        <begin position="22"/>
        <end position="804"/>
    </location>
</feature>
<dbReference type="PROSITE" id="PS51257">
    <property type="entry name" value="PROKAR_LIPOPROTEIN"/>
    <property type="match status" value="1"/>
</dbReference>
<dbReference type="PANTHER" id="PTHR45982">
    <property type="entry name" value="REGULATOR OF CHROMOSOME CONDENSATION"/>
    <property type="match status" value="1"/>
</dbReference>
<dbReference type="SUPFAM" id="SSF50985">
    <property type="entry name" value="RCC1/BLIP-II"/>
    <property type="match status" value="1"/>
</dbReference>
<keyword evidence="3" id="KW-1185">Reference proteome</keyword>
<keyword evidence="1" id="KW-0732">Signal</keyword>
<dbReference type="PROSITE" id="PS50012">
    <property type="entry name" value="RCC1_3"/>
    <property type="match status" value="1"/>
</dbReference>
<name>A0A1H7ARZ8_9DEIO</name>
<evidence type="ECO:0000313" key="3">
    <source>
        <dbReference type="Proteomes" id="UP000199223"/>
    </source>
</evidence>
<reference evidence="3" key="1">
    <citation type="submission" date="2016-10" db="EMBL/GenBank/DDBJ databases">
        <authorList>
            <person name="Varghese N."/>
            <person name="Submissions S."/>
        </authorList>
    </citation>
    <scope>NUCLEOTIDE SEQUENCE [LARGE SCALE GENOMIC DNA]</scope>
    <source>
        <strain evidence="3">CGMCC 1.10218</strain>
    </source>
</reference>
<dbReference type="InterPro" id="IPR051553">
    <property type="entry name" value="Ran_GTPase-activating"/>
</dbReference>
<dbReference type="InterPro" id="IPR000408">
    <property type="entry name" value="Reg_chr_condens"/>
</dbReference>
<protein>
    <submittedName>
        <fullName evidence="2">Regulator of chromosome condensation (RCC1) repeat-containing protein</fullName>
    </submittedName>
</protein>
<dbReference type="PROSITE" id="PS00626">
    <property type="entry name" value="RCC1_2"/>
    <property type="match status" value="1"/>
</dbReference>
<dbReference type="STRING" id="856736.SAMN04488058_1133"/>
<dbReference type="Gene3D" id="2.130.10.30">
    <property type="entry name" value="Regulator of chromosome condensation 1/beta-lactamase-inhibitor protein II"/>
    <property type="match status" value="1"/>
</dbReference>
<accession>A0A1H7ARZ8</accession>
<gene>
    <name evidence="2" type="ORF">SAMN04488058_1133</name>
</gene>
<feature type="signal peptide" evidence="1">
    <location>
        <begin position="1"/>
        <end position="21"/>
    </location>
</feature>
<proteinExistence type="predicted"/>
<dbReference type="EMBL" id="FNZA01000013">
    <property type="protein sequence ID" value="SEJ64862.1"/>
    <property type="molecule type" value="Genomic_DNA"/>
</dbReference>
<dbReference type="Pfam" id="PF13540">
    <property type="entry name" value="RCC1_2"/>
    <property type="match status" value="2"/>
</dbReference>
<evidence type="ECO:0000256" key="1">
    <source>
        <dbReference type="SAM" id="SignalP"/>
    </source>
</evidence>
<dbReference type="GO" id="GO:0005737">
    <property type="term" value="C:cytoplasm"/>
    <property type="evidence" value="ECO:0007669"/>
    <property type="project" value="TreeGrafter"/>
</dbReference>
<dbReference type="Proteomes" id="UP000199223">
    <property type="component" value="Unassembled WGS sequence"/>
</dbReference>
<sequence>MALARPALCSALASLTALMVACGTSDQIQPPAGGWASDQVQRVAHAVLPSAASRSAPLQALGVDGVARVAGEIVAFGPGAAGFSPVPPLPAGVTYAAVAAGTWHAVALRSDGQVVAWGDQENGNTEGQLAVPALPAGVTYTTVAAGGTHSIALRSDGQVVTWGDQTGGLPPVPELPAGTRYAAVAAGVDFNLALRSDGQVVAWLTNNPGYYSVIELRVPPLPAGVTYTGIQIMHPSTAVAYRSDGEVVVWGQRYWQPSAAGLFPRDLNGVPYAQVAAVHPLERWDAYALLTADGLIRTKLARNIFRDFSESESPEERVPGLPEGTSYVRVASGGTDGDTYSADGAFMALRNDGRLVVWGTAAQVPVPGLASGQRYTSMAVGGQAPDALVFLAIRQATPLPGVPPAPLPHPAPTAPGRPVLAGPVTVLNRTEDGAGFNFTFAPSQDVTKVDPPVYRFVVTNQRGQTFSEDPANLLSSEPARSFMPFLPAQQMEGTWRVRVQASHQEVAHWSALSEFAATAVQYDFTPPSPPTATVSGTRVGDWYRDSAQVNLGGSTDPLLADGSVPRGGVTYQGHQTYAVSGTFTYQGTARDAAGNVSRPTAGRVQVDADAPRLTLSCPPSVTLGSAPRASWTATDAESGLQGPGSGTLLIDTATTGEQTLTVQARDRVGHETQGTCTVSVTAGGEAPVPPGPTFPFEGFMPPVDNPPFLNVHRAGSTIPLSFSLGGDQGLDILAPGSPRVSQSDCQGRLIPGGLSLSADSAAGLRFHGQRYSYLWRTAKTMQGCWVFRLQLTDGTEHRAFFRLR</sequence>